<accession>A0ABQ1HQ43</accession>
<keyword evidence="2" id="KW-1185">Reference proteome</keyword>
<evidence type="ECO:0000313" key="1">
    <source>
        <dbReference type="EMBL" id="GGA83858.1"/>
    </source>
</evidence>
<comment type="caution">
    <text evidence="1">The sequence shown here is derived from an EMBL/GenBank/DDBJ whole genome shotgun (WGS) entry which is preliminary data.</text>
</comment>
<protein>
    <submittedName>
        <fullName evidence="1">Anti-sigma factor</fullName>
    </submittedName>
</protein>
<name>A0ABQ1HQ43_9GAMM</name>
<sequence length="237" mass="25011">MKPADDELMAYVDGELDPDGVARVEAAMAADPAVAATVDTAMQMRARLRQAYDPVLDEPVPPHLLAIARGRPASIVPAPTAPPRRRWALPQWAALAAALVLGIAVSQFALRPPTGPFEASPGGLVARGDLAESLESRLAAEPAGSVRIGLSFRSRDGSYCRSFRIEGDRDLAGLACRDAGGDWQVPVLVGSDPAPRGELRQAAGALPEAVLAEVQARLSDEPLDADQERAARDAGWR</sequence>
<dbReference type="EMBL" id="BMKC01000003">
    <property type="protein sequence ID" value="GGA83858.1"/>
    <property type="molecule type" value="Genomic_DNA"/>
</dbReference>
<gene>
    <name evidence="1" type="ORF">GCM10011521_22830</name>
</gene>
<dbReference type="RefSeq" id="WP_188664286.1">
    <property type="nucleotide sequence ID" value="NZ_BMKC01000003.1"/>
</dbReference>
<proteinExistence type="predicted"/>
<reference evidence="2" key="1">
    <citation type="journal article" date="2019" name="Int. J. Syst. Evol. Microbiol.">
        <title>The Global Catalogue of Microorganisms (GCM) 10K type strain sequencing project: providing services to taxonomists for standard genome sequencing and annotation.</title>
        <authorList>
            <consortium name="The Broad Institute Genomics Platform"/>
            <consortium name="The Broad Institute Genome Sequencing Center for Infectious Disease"/>
            <person name="Wu L."/>
            <person name="Ma J."/>
        </authorList>
    </citation>
    <scope>NUCLEOTIDE SEQUENCE [LARGE SCALE GENOMIC DNA]</scope>
    <source>
        <strain evidence="2">CGMCC 1.15905</strain>
    </source>
</reference>
<evidence type="ECO:0000313" key="2">
    <source>
        <dbReference type="Proteomes" id="UP000623419"/>
    </source>
</evidence>
<dbReference type="Proteomes" id="UP000623419">
    <property type="component" value="Unassembled WGS sequence"/>
</dbReference>
<organism evidence="1 2">
    <name type="scientific">Arenimonas soli</name>
    <dbReference type="NCBI Taxonomy" id="2269504"/>
    <lineage>
        <taxon>Bacteria</taxon>
        <taxon>Pseudomonadati</taxon>
        <taxon>Pseudomonadota</taxon>
        <taxon>Gammaproteobacteria</taxon>
        <taxon>Lysobacterales</taxon>
        <taxon>Lysobacteraceae</taxon>
        <taxon>Arenimonas</taxon>
    </lineage>
</organism>